<dbReference type="PANTHER" id="PTHR37305:SF1">
    <property type="entry name" value="MEMBRANE PROTEIN"/>
    <property type="match status" value="1"/>
</dbReference>
<dbReference type="AlphaFoldDB" id="A0A1G9D5X9"/>
<feature type="transmembrane region" description="Helical" evidence="1">
    <location>
        <begin position="152"/>
        <end position="173"/>
    </location>
</feature>
<dbReference type="OrthoDB" id="5946463at2"/>
<dbReference type="Proteomes" id="UP000198510">
    <property type="component" value="Unassembled WGS sequence"/>
</dbReference>
<keyword evidence="1" id="KW-0472">Membrane</keyword>
<evidence type="ECO:0008006" key="4">
    <source>
        <dbReference type="Google" id="ProtNLM"/>
    </source>
</evidence>
<reference evidence="2 3" key="1">
    <citation type="submission" date="2016-10" db="EMBL/GenBank/DDBJ databases">
        <authorList>
            <person name="de Groot N.N."/>
        </authorList>
    </citation>
    <scope>NUCLEOTIDE SEQUENCE [LARGE SCALE GENOMIC DNA]</scope>
    <source>
        <strain evidence="2 3">DSM 25186</strain>
    </source>
</reference>
<keyword evidence="1" id="KW-0812">Transmembrane</keyword>
<accession>A0A1G9D5X9</accession>
<evidence type="ECO:0000313" key="2">
    <source>
        <dbReference type="EMBL" id="SDK59328.1"/>
    </source>
</evidence>
<evidence type="ECO:0000313" key="3">
    <source>
        <dbReference type="Proteomes" id="UP000198510"/>
    </source>
</evidence>
<dbReference type="CDD" id="cd21809">
    <property type="entry name" value="ABC-2_lan_permease-like"/>
    <property type="match status" value="1"/>
</dbReference>
<feature type="transmembrane region" description="Helical" evidence="1">
    <location>
        <begin position="108"/>
        <end position="132"/>
    </location>
</feature>
<feature type="transmembrane region" description="Helical" evidence="1">
    <location>
        <begin position="180"/>
        <end position="207"/>
    </location>
</feature>
<feature type="transmembrane region" description="Helical" evidence="1">
    <location>
        <begin position="59"/>
        <end position="82"/>
    </location>
</feature>
<dbReference type="EMBL" id="FNFO01000003">
    <property type="protein sequence ID" value="SDK59328.1"/>
    <property type="molecule type" value="Genomic_DNA"/>
</dbReference>
<dbReference type="PANTHER" id="PTHR37305">
    <property type="entry name" value="INTEGRAL MEMBRANE PROTEIN-RELATED"/>
    <property type="match status" value="1"/>
</dbReference>
<keyword evidence="3" id="KW-1185">Reference proteome</keyword>
<evidence type="ECO:0000256" key="1">
    <source>
        <dbReference type="SAM" id="Phobius"/>
    </source>
</evidence>
<feature type="transmembrane region" description="Helical" evidence="1">
    <location>
        <begin position="227"/>
        <end position="251"/>
    </location>
</feature>
<dbReference type="STRING" id="1075417.SAMN05421823_10316"/>
<keyword evidence="1" id="KW-1133">Transmembrane helix</keyword>
<feature type="transmembrane region" description="Helical" evidence="1">
    <location>
        <begin position="20"/>
        <end position="39"/>
    </location>
</feature>
<name>A0A1G9D5X9_9BACT</name>
<dbReference type="Pfam" id="PF12730">
    <property type="entry name" value="ABC2_membrane_4"/>
    <property type="match status" value="1"/>
</dbReference>
<gene>
    <name evidence="2" type="ORF">SAMN05421823_10316</name>
</gene>
<sequence>MFHFRTSLRAEILKGKNSFAFWLAAVGTTCVLVVLWMLQLFGHAVVPTSESPWRAWIDAFYAGTDFILLPLFVIIIASLVAYQEHAGAMWKHLYALGVSRWDLYVSKLVYIALLFAAAHLYFIMGMLVAGLLTGLVRPESGLLHAWPDFGQVFALGFKTVVSMLGLLAIQYWISIRFRSFVVALGAGVIGFVAATLLAKSSALVLYFPYAYPLLYTRVYRGEFSALQWGPVSTVELLSLLYFAVFTVLGYWDVRRLDVR</sequence>
<dbReference type="RefSeq" id="WP_089680835.1">
    <property type="nucleotide sequence ID" value="NZ_FNFO01000003.1"/>
</dbReference>
<organism evidence="2 3">
    <name type="scientific">Catalinimonas alkaloidigena</name>
    <dbReference type="NCBI Taxonomy" id="1075417"/>
    <lineage>
        <taxon>Bacteria</taxon>
        <taxon>Pseudomonadati</taxon>
        <taxon>Bacteroidota</taxon>
        <taxon>Cytophagia</taxon>
        <taxon>Cytophagales</taxon>
        <taxon>Catalimonadaceae</taxon>
        <taxon>Catalinimonas</taxon>
    </lineage>
</organism>
<protein>
    <recommendedName>
        <fullName evidence="4">ABC-2 family transporter protein</fullName>
    </recommendedName>
</protein>
<proteinExistence type="predicted"/>